<dbReference type="AlphaFoldDB" id="A0A327VMQ4"/>
<evidence type="ECO:0000313" key="1">
    <source>
        <dbReference type="EMBL" id="RAJ75093.1"/>
    </source>
</evidence>
<dbReference type="Proteomes" id="UP000249819">
    <property type="component" value="Unassembled WGS sequence"/>
</dbReference>
<dbReference type="EMBL" id="QLMA01000010">
    <property type="protein sequence ID" value="RAJ75093.1"/>
    <property type="molecule type" value="Genomic_DNA"/>
</dbReference>
<dbReference type="Pfam" id="PF16132">
    <property type="entry name" value="DUF4843"/>
    <property type="match status" value="1"/>
</dbReference>
<dbReference type="InterPro" id="IPR032299">
    <property type="entry name" value="DUF4843"/>
</dbReference>
<evidence type="ECO:0000313" key="2">
    <source>
        <dbReference type="Proteomes" id="UP000249819"/>
    </source>
</evidence>
<gene>
    <name evidence="1" type="ORF">CLV59_110139</name>
</gene>
<reference evidence="1 2" key="1">
    <citation type="submission" date="2018-06" db="EMBL/GenBank/DDBJ databases">
        <title>Genomic Encyclopedia of Archaeal and Bacterial Type Strains, Phase II (KMG-II): from individual species to whole genera.</title>
        <authorList>
            <person name="Goeker M."/>
        </authorList>
    </citation>
    <scope>NUCLEOTIDE SEQUENCE [LARGE SCALE GENOMIC DNA]</scope>
    <source>
        <strain evidence="1 2">DSM 29821</strain>
    </source>
</reference>
<dbReference type="OrthoDB" id="669801at2"/>
<dbReference type="RefSeq" id="WP_111594995.1">
    <property type="nucleotide sequence ID" value="NZ_QLMA01000010.1"/>
</dbReference>
<dbReference type="PROSITE" id="PS51257">
    <property type="entry name" value="PROKAR_LIPOPROTEIN"/>
    <property type="match status" value="1"/>
</dbReference>
<organism evidence="1 2">
    <name type="scientific">Chitinophaga dinghuensis</name>
    <dbReference type="NCBI Taxonomy" id="1539050"/>
    <lineage>
        <taxon>Bacteria</taxon>
        <taxon>Pseudomonadati</taxon>
        <taxon>Bacteroidota</taxon>
        <taxon>Chitinophagia</taxon>
        <taxon>Chitinophagales</taxon>
        <taxon>Chitinophagaceae</taxon>
        <taxon>Chitinophaga</taxon>
    </lineage>
</organism>
<proteinExistence type="predicted"/>
<accession>A0A327VMQ4</accession>
<comment type="caution">
    <text evidence="1">The sequence shown here is derived from an EMBL/GenBank/DDBJ whole genome shotgun (WGS) entry which is preliminary data.</text>
</comment>
<sequence>MKKLALFIFLITGVLLFSCKKSGLMQFTARSNVYFPVSPDKYSAGVADEKGSIVYGDFSNNAKDTVAVDTLVTNFGFFGNGPKEMYVLVTVSVMGDTSSVDRKVNLTVDPSSTVPAGIVSFDPATCIIRHGKSSASIPMKILRDPSLATNKYFVTLNLGVTDQLSTDYKGELVASSPKKLKTCLQRTYSITDNIPQPTWWVGGNSIGSYYFEEYSPTKMKFLTESLMIPLSFLLQNQPNLSIVGSYSQAYNCGLAKARKAGTPVMDVSLTTGQTFPMKSSMAGGTLCD</sequence>
<name>A0A327VMQ4_9BACT</name>
<protein>
    <submittedName>
        <fullName evidence="1">Uncharacterized protein DUF4843</fullName>
    </submittedName>
</protein>
<keyword evidence="2" id="KW-1185">Reference proteome</keyword>